<dbReference type="SUPFAM" id="SSF48452">
    <property type="entry name" value="TPR-like"/>
    <property type="match status" value="1"/>
</dbReference>
<dbReference type="OrthoDB" id="629492at2759"/>
<keyword evidence="1" id="KW-0677">Repeat</keyword>
<reference evidence="5 6" key="1">
    <citation type="submission" date="2015-06" db="EMBL/GenBank/DDBJ databases">
        <title>Talaromyces atroroseus IBT 11181 draft genome.</title>
        <authorList>
            <person name="Rasmussen K.B."/>
            <person name="Rasmussen S."/>
            <person name="Petersen B."/>
            <person name="Sicheritz-Ponten T."/>
            <person name="Mortensen U.H."/>
            <person name="Thrane U."/>
        </authorList>
    </citation>
    <scope>NUCLEOTIDE SEQUENCE [LARGE SCALE GENOMIC DNA]</scope>
    <source>
        <strain evidence="5 6">IBT 11181</strain>
    </source>
</reference>
<proteinExistence type="predicted"/>
<dbReference type="STRING" id="1441469.A0A225AUL3"/>
<protein>
    <recommendedName>
        <fullName evidence="4">Bacterial transcriptional activator domain-containing protein</fullName>
    </recommendedName>
</protein>
<evidence type="ECO:0000313" key="6">
    <source>
        <dbReference type="Proteomes" id="UP000214365"/>
    </source>
</evidence>
<dbReference type="Gene3D" id="1.25.40.10">
    <property type="entry name" value="Tetratricopeptide repeat domain"/>
    <property type="match status" value="1"/>
</dbReference>
<dbReference type="Proteomes" id="UP000214365">
    <property type="component" value="Unassembled WGS sequence"/>
</dbReference>
<feature type="region of interest" description="Disordered" evidence="3">
    <location>
        <begin position="1"/>
        <end position="22"/>
    </location>
</feature>
<dbReference type="InterPro" id="IPR011990">
    <property type="entry name" value="TPR-like_helical_dom_sf"/>
</dbReference>
<accession>A0A225AUL3</accession>
<keyword evidence="6" id="KW-1185">Reference proteome</keyword>
<dbReference type="RefSeq" id="XP_020118757.1">
    <property type="nucleotide sequence ID" value="XM_020268486.1"/>
</dbReference>
<dbReference type="EMBL" id="LFMY01000009">
    <property type="protein sequence ID" value="OKL58636.1"/>
    <property type="molecule type" value="Genomic_DNA"/>
</dbReference>
<comment type="caution">
    <text evidence="5">The sequence shown here is derived from an EMBL/GenBank/DDBJ whole genome shotgun (WGS) entry which is preliminary data.</text>
</comment>
<evidence type="ECO:0000313" key="5">
    <source>
        <dbReference type="EMBL" id="OKL58636.1"/>
    </source>
</evidence>
<evidence type="ECO:0000256" key="1">
    <source>
        <dbReference type="ARBA" id="ARBA00022737"/>
    </source>
</evidence>
<sequence length="159" mass="17988">MTAKRKAHPGLHHHQSVSYDTTKRLSFGQGSSEKYHQHAQDLARNGKYQEAIDVLKEALLQKDAVEANYVKIMDSRSAIHCKMGRYKEAVSDAKCIISAEGQNEKGYLRAGKALLLDGRPEDALEVYRYGLNALAKNNPQRECYDAYFKDLARLYQKPA</sequence>
<dbReference type="GeneID" id="31005946"/>
<feature type="domain" description="Bacterial transcriptional activator" evidence="4">
    <location>
        <begin position="64"/>
        <end position="136"/>
    </location>
</feature>
<evidence type="ECO:0000256" key="3">
    <source>
        <dbReference type="SAM" id="MobiDB-lite"/>
    </source>
</evidence>
<dbReference type="Pfam" id="PF03704">
    <property type="entry name" value="BTAD"/>
    <property type="match status" value="1"/>
</dbReference>
<dbReference type="PANTHER" id="PTHR22904">
    <property type="entry name" value="TPR REPEAT CONTAINING PROTEIN"/>
    <property type="match status" value="1"/>
</dbReference>
<dbReference type="AlphaFoldDB" id="A0A225AUL3"/>
<organism evidence="5 6">
    <name type="scientific">Talaromyces atroroseus</name>
    <dbReference type="NCBI Taxonomy" id="1441469"/>
    <lineage>
        <taxon>Eukaryota</taxon>
        <taxon>Fungi</taxon>
        <taxon>Dikarya</taxon>
        <taxon>Ascomycota</taxon>
        <taxon>Pezizomycotina</taxon>
        <taxon>Eurotiomycetes</taxon>
        <taxon>Eurotiomycetidae</taxon>
        <taxon>Eurotiales</taxon>
        <taxon>Trichocomaceae</taxon>
        <taxon>Talaromyces</taxon>
        <taxon>Talaromyces sect. Trachyspermi</taxon>
    </lineage>
</organism>
<dbReference type="InterPro" id="IPR005158">
    <property type="entry name" value="BTAD"/>
</dbReference>
<dbReference type="GO" id="GO:0051879">
    <property type="term" value="F:Hsp90 protein binding"/>
    <property type="evidence" value="ECO:0007669"/>
    <property type="project" value="TreeGrafter"/>
</dbReference>
<dbReference type="PANTHER" id="PTHR22904:SF523">
    <property type="entry name" value="STRESS-INDUCED-PHOSPHOPROTEIN 1"/>
    <property type="match status" value="1"/>
</dbReference>
<name>A0A225AUL3_TALAT</name>
<evidence type="ECO:0000256" key="2">
    <source>
        <dbReference type="ARBA" id="ARBA00022803"/>
    </source>
</evidence>
<feature type="compositionally biased region" description="Basic residues" evidence="3">
    <location>
        <begin position="1"/>
        <end position="15"/>
    </location>
</feature>
<keyword evidence="2" id="KW-0802">TPR repeat</keyword>
<gene>
    <name evidence="5" type="ORF">UA08_06190</name>
</gene>
<evidence type="ECO:0000259" key="4">
    <source>
        <dbReference type="Pfam" id="PF03704"/>
    </source>
</evidence>